<organism evidence="1 2">
    <name type="scientific">Plakobranchus ocellatus</name>
    <dbReference type="NCBI Taxonomy" id="259542"/>
    <lineage>
        <taxon>Eukaryota</taxon>
        <taxon>Metazoa</taxon>
        <taxon>Spiralia</taxon>
        <taxon>Lophotrochozoa</taxon>
        <taxon>Mollusca</taxon>
        <taxon>Gastropoda</taxon>
        <taxon>Heterobranchia</taxon>
        <taxon>Euthyneura</taxon>
        <taxon>Panpulmonata</taxon>
        <taxon>Sacoglossa</taxon>
        <taxon>Placobranchoidea</taxon>
        <taxon>Plakobranchidae</taxon>
        <taxon>Plakobranchus</taxon>
    </lineage>
</organism>
<accession>A0AAV4DLK8</accession>
<evidence type="ECO:0000313" key="1">
    <source>
        <dbReference type="EMBL" id="GFO45069.1"/>
    </source>
</evidence>
<evidence type="ECO:0000313" key="2">
    <source>
        <dbReference type="Proteomes" id="UP000735302"/>
    </source>
</evidence>
<name>A0AAV4DLK8_9GAST</name>
<comment type="caution">
    <text evidence="1">The sequence shown here is derived from an EMBL/GenBank/DDBJ whole genome shotgun (WGS) entry which is preliminary data.</text>
</comment>
<sequence>MFLTLTQKLEFLMLNQINPDDRKDLCITGSSNSQPITYAQSRRDLESLKTCGRGRTMWTLTYAQTRRDLESLKTSAGRGRTMCTNNKVKQSTPWKQHIDASASVWRHPITYYNLEKSHEQTRVCPDLKCRRIPRSIYCLLV</sequence>
<keyword evidence="2" id="KW-1185">Reference proteome</keyword>
<dbReference type="AlphaFoldDB" id="A0AAV4DLK8"/>
<protein>
    <submittedName>
        <fullName evidence="1">Uncharacterized protein</fullName>
    </submittedName>
</protein>
<dbReference type="Proteomes" id="UP000735302">
    <property type="component" value="Unassembled WGS sequence"/>
</dbReference>
<reference evidence="1 2" key="1">
    <citation type="journal article" date="2021" name="Elife">
        <title>Chloroplast acquisition without the gene transfer in kleptoplastic sea slugs, Plakobranchus ocellatus.</title>
        <authorList>
            <person name="Maeda T."/>
            <person name="Takahashi S."/>
            <person name="Yoshida T."/>
            <person name="Shimamura S."/>
            <person name="Takaki Y."/>
            <person name="Nagai Y."/>
            <person name="Toyoda A."/>
            <person name="Suzuki Y."/>
            <person name="Arimoto A."/>
            <person name="Ishii H."/>
            <person name="Satoh N."/>
            <person name="Nishiyama T."/>
            <person name="Hasebe M."/>
            <person name="Maruyama T."/>
            <person name="Minagawa J."/>
            <person name="Obokata J."/>
            <person name="Shigenobu S."/>
        </authorList>
    </citation>
    <scope>NUCLEOTIDE SEQUENCE [LARGE SCALE GENOMIC DNA]</scope>
</reference>
<gene>
    <name evidence="1" type="ORF">PoB_007157400</name>
</gene>
<dbReference type="EMBL" id="BLXT01007988">
    <property type="protein sequence ID" value="GFO45069.1"/>
    <property type="molecule type" value="Genomic_DNA"/>
</dbReference>
<proteinExistence type="predicted"/>